<comment type="caution">
    <text evidence="2">The sequence shown here is derived from an EMBL/GenBank/DDBJ whole genome shotgun (WGS) entry which is preliminary data.</text>
</comment>
<evidence type="ECO:0000313" key="2">
    <source>
        <dbReference type="EMBL" id="GLX79900.1"/>
    </source>
</evidence>
<dbReference type="Proteomes" id="UP001157186">
    <property type="component" value="Unassembled WGS sequence"/>
</dbReference>
<keyword evidence="1" id="KW-0732">Signal</keyword>
<dbReference type="RefSeq" id="WP_284245846.1">
    <property type="nucleotide sequence ID" value="NZ_BSST01000001.1"/>
</dbReference>
<keyword evidence="3" id="KW-1185">Reference proteome</keyword>
<dbReference type="EMBL" id="BSST01000001">
    <property type="protein sequence ID" value="GLX79900.1"/>
    <property type="molecule type" value="Genomic_DNA"/>
</dbReference>
<evidence type="ECO:0000256" key="1">
    <source>
        <dbReference type="SAM" id="SignalP"/>
    </source>
</evidence>
<accession>A0ABQ6GZH3</accession>
<sequence length="143" mass="15663">MKLTSTLAFVFTTTLVNQTVLANTVNFEINAVKNDSGKIYAQIFKGEANYKQNIAESSAVTNAKKGKVKVTFNNLPAGDYAIRFFHDEDNDGQLATNLIGMPKEGYGFSNDAKPNFGPVDFKHAKFVINGENSVVINKTTAIY</sequence>
<gene>
    <name evidence="2" type="ORF">tinsulaeT_32400</name>
</gene>
<evidence type="ECO:0008006" key="4">
    <source>
        <dbReference type="Google" id="ProtNLM"/>
    </source>
</evidence>
<name>A0ABQ6GZH3_9GAMM</name>
<organism evidence="2 3">
    <name type="scientific">Thalassotalea insulae</name>
    <dbReference type="NCBI Taxonomy" id="2056778"/>
    <lineage>
        <taxon>Bacteria</taxon>
        <taxon>Pseudomonadati</taxon>
        <taxon>Pseudomonadota</taxon>
        <taxon>Gammaproteobacteria</taxon>
        <taxon>Alteromonadales</taxon>
        <taxon>Colwelliaceae</taxon>
        <taxon>Thalassotalea</taxon>
    </lineage>
</organism>
<dbReference type="InterPro" id="IPR018673">
    <property type="entry name" value="DUF2141"/>
</dbReference>
<protein>
    <recommendedName>
        <fullName evidence="4">DUF2141 domain-containing protein</fullName>
    </recommendedName>
</protein>
<feature type="signal peptide" evidence="1">
    <location>
        <begin position="1"/>
        <end position="22"/>
    </location>
</feature>
<reference evidence="2 3" key="1">
    <citation type="submission" date="2023-03" db="EMBL/GenBank/DDBJ databases">
        <title>Draft genome sequence of Thalassotalea insulae KCTC 62186T.</title>
        <authorList>
            <person name="Sawabe T."/>
        </authorList>
    </citation>
    <scope>NUCLEOTIDE SEQUENCE [LARGE SCALE GENOMIC DNA]</scope>
    <source>
        <strain evidence="2 3">KCTC 62186</strain>
    </source>
</reference>
<proteinExistence type="predicted"/>
<feature type="chain" id="PRO_5047204836" description="DUF2141 domain-containing protein" evidence="1">
    <location>
        <begin position="23"/>
        <end position="143"/>
    </location>
</feature>
<dbReference type="Pfam" id="PF09912">
    <property type="entry name" value="DUF2141"/>
    <property type="match status" value="1"/>
</dbReference>
<evidence type="ECO:0000313" key="3">
    <source>
        <dbReference type="Proteomes" id="UP001157186"/>
    </source>
</evidence>